<evidence type="ECO:0000313" key="4">
    <source>
        <dbReference type="EMBL" id="MSC31804.1"/>
    </source>
</evidence>
<dbReference type="Pfam" id="PF04892">
    <property type="entry name" value="VanZ"/>
    <property type="match status" value="1"/>
</dbReference>
<keyword evidence="6" id="KW-1185">Reference proteome</keyword>
<feature type="domain" description="VanZ-like" evidence="2">
    <location>
        <begin position="13"/>
        <end position="118"/>
    </location>
</feature>
<keyword evidence="1" id="KW-0812">Transmembrane</keyword>
<comment type="caution">
    <text evidence="3">The sequence shown here is derived from an EMBL/GenBank/DDBJ whole genome shotgun (WGS) entry which is preliminary data.</text>
</comment>
<evidence type="ECO:0000313" key="3">
    <source>
        <dbReference type="EMBL" id="MSA88008.1"/>
    </source>
</evidence>
<evidence type="ECO:0000313" key="6">
    <source>
        <dbReference type="Proteomes" id="UP000480929"/>
    </source>
</evidence>
<keyword evidence="1" id="KW-1133">Transmembrane helix</keyword>
<feature type="transmembrane region" description="Helical" evidence="1">
    <location>
        <begin position="75"/>
        <end position="95"/>
    </location>
</feature>
<organism evidence="3 5">
    <name type="scientific">Holdemania massiliensis</name>
    <dbReference type="NCBI Taxonomy" id="1468449"/>
    <lineage>
        <taxon>Bacteria</taxon>
        <taxon>Bacillati</taxon>
        <taxon>Bacillota</taxon>
        <taxon>Erysipelotrichia</taxon>
        <taxon>Erysipelotrichales</taxon>
        <taxon>Erysipelotrichaceae</taxon>
        <taxon>Holdemania</taxon>
    </lineage>
</organism>
<reference evidence="5 6" key="1">
    <citation type="journal article" date="2019" name="Nat. Med.">
        <title>A library of human gut bacterial isolates paired with longitudinal multiomics data enables mechanistic microbiome research.</title>
        <authorList>
            <person name="Poyet M."/>
            <person name="Groussin M."/>
            <person name="Gibbons S.M."/>
            <person name="Avila-Pacheco J."/>
            <person name="Jiang X."/>
            <person name="Kearney S.M."/>
            <person name="Perrotta A.R."/>
            <person name="Berdy B."/>
            <person name="Zhao S."/>
            <person name="Lieberman T.D."/>
            <person name="Swanson P.K."/>
            <person name="Smith M."/>
            <person name="Roesemann S."/>
            <person name="Alexander J.E."/>
            <person name="Rich S.A."/>
            <person name="Livny J."/>
            <person name="Vlamakis H."/>
            <person name="Clish C."/>
            <person name="Bullock K."/>
            <person name="Deik A."/>
            <person name="Scott J."/>
            <person name="Pierce K.A."/>
            <person name="Xavier R.J."/>
            <person name="Alm E.J."/>
        </authorList>
    </citation>
    <scope>NUCLEOTIDE SEQUENCE [LARGE SCALE GENOMIC DNA]</scope>
    <source>
        <strain evidence="3 5">BIOML-A4</strain>
        <strain evidence="4 6">BIOML-A5</strain>
    </source>
</reference>
<dbReference type="Proteomes" id="UP000480929">
    <property type="component" value="Unassembled WGS sequence"/>
</dbReference>
<feature type="transmembrane region" description="Helical" evidence="1">
    <location>
        <begin position="102"/>
        <end position="123"/>
    </location>
</feature>
<dbReference type="InterPro" id="IPR053150">
    <property type="entry name" value="Teicoplanin_resist-assoc"/>
</dbReference>
<proteinExistence type="predicted"/>
<dbReference type="EMBL" id="WKPJ01000001">
    <property type="protein sequence ID" value="MSA88008.1"/>
    <property type="molecule type" value="Genomic_DNA"/>
</dbReference>
<evidence type="ECO:0000256" key="1">
    <source>
        <dbReference type="SAM" id="Phobius"/>
    </source>
</evidence>
<dbReference type="PANTHER" id="PTHR36834:SF2">
    <property type="entry name" value="MEMBRANE PROTEIN"/>
    <property type="match status" value="1"/>
</dbReference>
<dbReference type="InterPro" id="IPR006976">
    <property type="entry name" value="VanZ-like"/>
</dbReference>
<feature type="transmembrane region" description="Helical" evidence="1">
    <location>
        <begin position="20"/>
        <end position="41"/>
    </location>
</feature>
<name>A0A6N7S3C4_9FIRM</name>
<feature type="transmembrane region" description="Helical" evidence="1">
    <location>
        <begin position="48"/>
        <end position="69"/>
    </location>
</feature>
<dbReference type="EMBL" id="WKPI01000001">
    <property type="protein sequence ID" value="MSC31804.1"/>
    <property type="molecule type" value="Genomic_DNA"/>
</dbReference>
<evidence type="ECO:0000313" key="5">
    <source>
        <dbReference type="Proteomes" id="UP000433575"/>
    </source>
</evidence>
<dbReference type="AlphaFoldDB" id="A0A6N7S3C4"/>
<sequence>MITLLNQNYAIAMRIVNGIPFLWIAELFQIFQSGRAVLFYVRLVMKGLLINLWMFAPSGFLMPLAFPAFRNGKRVIAAGLLFSILIESLQFMHGCRVVDIDVLMNGLGTGLGFCIYQIGLFLIRTATIGESINSKKRRLAAD</sequence>
<dbReference type="RefSeq" id="WP_154237647.1">
    <property type="nucleotide sequence ID" value="NZ_CALJPI010000163.1"/>
</dbReference>
<dbReference type="PANTHER" id="PTHR36834">
    <property type="entry name" value="MEMBRANE PROTEIN-RELATED"/>
    <property type="match status" value="1"/>
</dbReference>
<accession>A0A6N7S3C4</accession>
<dbReference type="OrthoDB" id="9805025at2"/>
<protein>
    <recommendedName>
        <fullName evidence="2">VanZ-like domain-containing protein</fullName>
    </recommendedName>
</protein>
<evidence type="ECO:0000259" key="2">
    <source>
        <dbReference type="Pfam" id="PF04892"/>
    </source>
</evidence>
<keyword evidence="1" id="KW-0472">Membrane</keyword>
<dbReference type="Proteomes" id="UP000433575">
    <property type="component" value="Unassembled WGS sequence"/>
</dbReference>
<gene>
    <name evidence="4" type="ORF">GKD88_01515</name>
    <name evidence="3" type="ORF">GKE08_01505</name>
</gene>